<name>A0ACB8G6K6_9SAUR</name>
<reference evidence="1" key="1">
    <citation type="submission" date="2021-08" db="EMBL/GenBank/DDBJ databases">
        <title>The first chromosome-level gecko genome reveals the dynamic sex chromosomes of Neotropical dwarf geckos (Sphaerodactylidae: Sphaerodactylus).</title>
        <authorList>
            <person name="Pinto B.J."/>
            <person name="Keating S.E."/>
            <person name="Gamble T."/>
        </authorList>
    </citation>
    <scope>NUCLEOTIDE SEQUENCE</scope>
    <source>
        <strain evidence="1">TG3544</strain>
    </source>
</reference>
<evidence type="ECO:0000313" key="2">
    <source>
        <dbReference type="Proteomes" id="UP000827872"/>
    </source>
</evidence>
<dbReference type="Proteomes" id="UP000827872">
    <property type="component" value="Linkage Group LG02"/>
</dbReference>
<proteinExistence type="predicted"/>
<gene>
    <name evidence="1" type="ORF">K3G42_033541</name>
</gene>
<protein>
    <submittedName>
        <fullName evidence="1">Uncharacterized protein</fullName>
    </submittedName>
</protein>
<dbReference type="EMBL" id="CM037615">
    <property type="protein sequence ID" value="KAH8015186.1"/>
    <property type="molecule type" value="Genomic_DNA"/>
</dbReference>
<accession>A0ACB8G6K6</accession>
<sequence>MDIKCLVIDEAHRALGNHAYCQVVTELCKYTRQFRILALSATPGSDKQAVQQVISNLLISHIEHWSEDSPEIQPYSHQRLVEKCVVPLGEELSEMRAAYLRNLCLARVTDV</sequence>
<keyword evidence="2" id="KW-1185">Reference proteome</keyword>
<evidence type="ECO:0000313" key="1">
    <source>
        <dbReference type="EMBL" id="KAH8015186.1"/>
    </source>
</evidence>
<organism evidence="1 2">
    <name type="scientific">Sphaerodactylus townsendi</name>
    <dbReference type="NCBI Taxonomy" id="933632"/>
    <lineage>
        <taxon>Eukaryota</taxon>
        <taxon>Metazoa</taxon>
        <taxon>Chordata</taxon>
        <taxon>Craniata</taxon>
        <taxon>Vertebrata</taxon>
        <taxon>Euteleostomi</taxon>
        <taxon>Lepidosauria</taxon>
        <taxon>Squamata</taxon>
        <taxon>Bifurcata</taxon>
        <taxon>Gekkota</taxon>
        <taxon>Sphaerodactylidae</taxon>
        <taxon>Sphaerodactylus</taxon>
    </lineage>
</organism>
<comment type="caution">
    <text evidence="1">The sequence shown here is derived from an EMBL/GenBank/DDBJ whole genome shotgun (WGS) entry which is preliminary data.</text>
</comment>